<reference evidence="2 3" key="1">
    <citation type="submission" date="2016-09" db="EMBL/GenBank/DDBJ databases">
        <authorList>
            <person name="Capua I."/>
            <person name="De Benedictis P."/>
            <person name="Joannis T."/>
            <person name="Lombin L.H."/>
            <person name="Cattoli G."/>
        </authorList>
    </citation>
    <scope>NUCLEOTIDE SEQUENCE [LARGE SCALE GENOMIC DNA]</scope>
    <source>
        <strain evidence="2 3">IMI 309357</strain>
    </source>
</reference>
<proteinExistence type="predicted"/>
<sequence>MDPAQLANAVTERVTIPVRGGVENWKEQLKFMLQALSKQPGYLRTRWGPWSEDQQKIELITGWVSPDACEKWRKSEDFTEAMARCAPVVNGEPSAYLLQFKPLAPHAVINSPIVETVSFENCREPENKMREMVERASGMPGCNGVASGYSLCPPSSSPSSSGDDDGIGRMFVAAIGWTGLEASRAADKSAYTGGMKTEIHHVNFNFPVKGFGGL</sequence>
<dbReference type="Pfam" id="PF03992">
    <property type="entry name" value="ABM"/>
    <property type="match status" value="1"/>
</dbReference>
<evidence type="ECO:0000313" key="3">
    <source>
        <dbReference type="Proteomes" id="UP000176998"/>
    </source>
</evidence>
<gene>
    <name evidence="2" type="ORF">CORC01_04778</name>
</gene>
<dbReference type="RefSeq" id="XP_022477022.1">
    <property type="nucleotide sequence ID" value="XM_022616425.1"/>
</dbReference>
<dbReference type="Proteomes" id="UP000176998">
    <property type="component" value="Unassembled WGS sequence"/>
</dbReference>
<evidence type="ECO:0000313" key="2">
    <source>
        <dbReference type="EMBL" id="OHE99877.1"/>
    </source>
</evidence>
<dbReference type="AlphaFoldDB" id="A0A1G4BEW8"/>
<dbReference type="OrthoDB" id="3830579at2759"/>
<dbReference type="PROSITE" id="PS51725">
    <property type="entry name" value="ABM"/>
    <property type="match status" value="1"/>
</dbReference>
<protein>
    <recommendedName>
        <fullName evidence="1">ABM domain-containing protein</fullName>
    </recommendedName>
</protein>
<feature type="domain" description="ABM" evidence="1">
    <location>
        <begin position="10"/>
        <end position="97"/>
    </location>
</feature>
<organism evidence="2 3">
    <name type="scientific">Colletotrichum orchidophilum</name>
    <dbReference type="NCBI Taxonomy" id="1209926"/>
    <lineage>
        <taxon>Eukaryota</taxon>
        <taxon>Fungi</taxon>
        <taxon>Dikarya</taxon>
        <taxon>Ascomycota</taxon>
        <taxon>Pezizomycotina</taxon>
        <taxon>Sordariomycetes</taxon>
        <taxon>Hypocreomycetidae</taxon>
        <taxon>Glomerellales</taxon>
        <taxon>Glomerellaceae</taxon>
        <taxon>Colletotrichum</taxon>
    </lineage>
</organism>
<name>A0A1G4BEW8_9PEZI</name>
<accession>A0A1G4BEW8</accession>
<dbReference type="EMBL" id="MJBS01000032">
    <property type="protein sequence ID" value="OHE99877.1"/>
    <property type="molecule type" value="Genomic_DNA"/>
</dbReference>
<dbReference type="InterPro" id="IPR011008">
    <property type="entry name" value="Dimeric_a/b-barrel"/>
</dbReference>
<dbReference type="SUPFAM" id="SSF54909">
    <property type="entry name" value="Dimeric alpha+beta barrel"/>
    <property type="match status" value="1"/>
</dbReference>
<keyword evidence="3" id="KW-1185">Reference proteome</keyword>
<dbReference type="InterPro" id="IPR007138">
    <property type="entry name" value="ABM_dom"/>
</dbReference>
<evidence type="ECO:0000259" key="1">
    <source>
        <dbReference type="PROSITE" id="PS51725"/>
    </source>
</evidence>
<dbReference type="GeneID" id="34557935"/>
<dbReference type="STRING" id="1209926.A0A1G4BEW8"/>
<comment type="caution">
    <text evidence="2">The sequence shown here is derived from an EMBL/GenBank/DDBJ whole genome shotgun (WGS) entry which is preliminary data.</text>
</comment>
<dbReference type="Gene3D" id="3.30.70.100">
    <property type="match status" value="1"/>
</dbReference>